<dbReference type="STRING" id="249408.BOO71_0003838"/>
<comment type="subcellular location">
    <subcellularLocation>
        <location evidence="1">Cell membrane</location>
        <topology evidence="1">Multi-pass membrane protein</topology>
    </subcellularLocation>
</comment>
<dbReference type="PANTHER" id="PTHR24221">
    <property type="entry name" value="ATP-BINDING CASSETTE SUB-FAMILY B"/>
    <property type="match status" value="1"/>
</dbReference>
<dbReference type="FunFam" id="3.40.50.300:FF:000854">
    <property type="entry name" value="Multidrug ABC transporter ATP-binding protein"/>
    <property type="match status" value="1"/>
</dbReference>
<dbReference type="OrthoDB" id="9769895at2"/>
<dbReference type="eggNOG" id="COG1132">
    <property type="taxonomic scope" value="Bacteria"/>
</dbReference>
<feature type="domain" description="ABC transmembrane type-1" evidence="11">
    <location>
        <begin position="45"/>
        <end position="333"/>
    </location>
</feature>
<dbReference type="InterPro" id="IPR039421">
    <property type="entry name" value="Type_1_exporter"/>
</dbReference>
<dbReference type="PROSITE" id="PS00211">
    <property type="entry name" value="ABC_TRANSPORTER_1"/>
    <property type="match status" value="1"/>
</dbReference>
<dbReference type="GO" id="GO:0034040">
    <property type="term" value="F:ATPase-coupled lipid transmembrane transporter activity"/>
    <property type="evidence" value="ECO:0007669"/>
    <property type="project" value="TreeGrafter"/>
</dbReference>
<dbReference type="InterPro" id="IPR003593">
    <property type="entry name" value="AAA+_ATPase"/>
</dbReference>
<keyword evidence="3" id="KW-1003">Cell membrane</keyword>
<dbReference type="PANTHER" id="PTHR24221:SF646">
    <property type="entry name" value="HAEMOLYSIN SECRETION ATP-BINDING PROTEIN"/>
    <property type="match status" value="1"/>
</dbReference>
<dbReference type="SMART" id="SM00382">
    <property type="entry name" value="AAA"/>
    <property type="match status" value="1"/>
</dbReference>
<dbReference type="GO" id="GO:0140359">
    <property type="term" value="F:ABC-type transporter activity"/>
    <property type="evidence" value="ECO:0007669"/>
    <property type="project" value="InterPro"/>
</dbReference>
<dbReference type="AlphaFoldDB" id="A0A1U7P1J2"/>
<feature type="domain" description="ABC transporter" evidence="10">
    <location>
        <begin position="365"/>
        <end position="604"/>
    </location>
</feature>
<evidence type="ECO:0000313" key="12">
    <source>
        <dbReference type="EMBL" id="OLV19045.1"/>
    </source>
</evidence>
<evidence type="ECO:0000256" key="6">
    <source>
        <dbReference type="ARBA" id="ARBA00022840"/>
    </source>
</evidence>
<dbReference type="GO" id="GO:0005524">
    <property type="term" value="F:ATP binding"/>
    <property type="evidence" value="ECO:0007669"/>
    <property type="project" value="UniProtKB-KW"/>
</dbReference>
<dbReference type="Pfam" id="PF00005">
    <property type="entry name" value="ABC_tran"/>
    <property type="match status" value="1"/>
</dbReference>
<evidence type="ECO:0000256" key="2">
    <source>
        <dbReference type="ARBA" id="ARBA00022448"/>
    </source>
</evidence>
<feature type="transmembrane region" description="Helical" evidence="9">
    <location>
        <begin position="187"/>
        <end position="208"/>
    </location>
</feature>
<evidence type="ECO:0000256" key="5">
    <source>
        <dbReference type="ARBA" id="ARBA00022741"/>
    </source>
</evidence>
<evidence type="ECO:0000259" key="10">
    <source>
        <dbReference type="PROSITE" id="PS50893"/>
    </source>
</evidence>
<dbReference type="GO" id="GO:0005886">
    <property type="term" value="C:plasma membrane"/>
    <property type="evidence" value="ECO:0007669"/>
    <property type="project" value="UniProtKB-SubCell"/>
</dbReference>
<evidence type="ECO:0000256" key="4">
    <source>
        <dbReference type="ARBA" id="ARBA00022692"/>
    </source>
</evidence>
<dbReference type="InterPro" id="IPR027417">
    <property type="entry name" value="P-loop_NTPase"/>
</dbReference>
<dbReference type="GO" id="GO:0016887">
    <property type="term" value="F:ATP hydrolysis activity"/>
    <property type="evidence" value="ECO:0007669"/>
    <property type="project" value="InterPro"/>
</dbReference>
<evidence type="ECO:0000256" key="9">
    <source>
        <dbReference type="SAM" id="Phobius"/>
    </source>
</evidence>
<keyword evidence="7 9" id="KW-1133">Transmembrane helix</keyword>
<feature type="transmembrane region" description="Helical" evidence="9">
    <location>
        <begin position="158"/>
        <end position="181"/>
    </location>
</feature>
<dbReference type="SUPFAM" id="SSF90123">
    <property type="entry name" value="ABC transporter transmembrane region"/>
    <property type="match status" value="1"/>
</dbReference>
<keyword evidence="5" id="KW-0547">Nucleotide-binding</keyword>
<accession>A0A1U7P1J2</accession>
<dbReference type="Gene3D" id="1.20.1560.10">
    <property type="entry name" value="ABC transporter type 1, transmembrane domain"/>
    <property type="match status" value="1"/>
</dbReference>
<sequence length="623" mass="67289">MTRPPRFDTALKTPIQSENLPLSHRLRDLADTLGLVWRASPRHSVIFAATTLIASALPAANLYVGKLLLDEVAQAAGGGVTYAALLTLLAIQVALGVFGSLLSTVGTASQQLLGDSLQHSVSRRILDKASGLSVEAFENAETYDRLQQAYREVGSRPLGVATQLVGLAGAAVTLISVGALMARLGVWVLPLVLLASVPGVIVSNRFGIQGYQMLRRQTHDARVQNYLGSLLTSDTLVKEVRLFGFEGHLLERWRSYYLGFRKTLEDLVRRRSAWGFGAALASALLIGLASALILRRAADGQISVGDFSIFVLGIAQVQATVSNLLNGVSGIYQNLLYMRNLFGFLELPSRDLDAGEVWAGPIDTIEFKEVGFRYPLTDRDVLRGVNFTVRRGQALALVGENGAGKTTLVKLLTRLFEPSSGTIFLNGMDAARFSPRSVQKQMSIIFQDFGQYQMSARDNVALAEVARLSEEGVVESAVERAGAEFVDDLPEGLDTPLGRLFQGGRQLSGGQWQRLALARLYFRDASVLVFDEPTAALDARAESETIEALRAQTTDRITLLISHRFSTVRLADQIVVLDGGVIVESGSHAELIARGGQYAALYNLQARGYGVTEQGAAEVSGPA</sequence>
<feature type="transmembrane region" description="Helical" evidence="9">
    <location>
        <begin position="45"/>
        <end position="64"/>
    </location>
</feature>
<dbReference type="InterPro" id="IPR011527">
    <property type="entry name" value="ABC1_TM_dom"/>
</dbReference>
<keyword evidence="13" id="KW-1185">Reference proteome</keyword>
<keyword evidence="6 12" id="KW-0067">ATP-binding</keyword>
<feature type="transmembrane region" description="Helical" evidence="9">
    <location>
        <begin position="273"/>
        <end position="294"/>
    </location>
</feature>
<evidence type="ECO:0000256" key="7">
    <source>
        <dbReference type="ARBA" id="ARBA00022989"/>
    </source>
</evidence>
<comment type="caution">
    <text evidence="12">The sequence shown here is derived from an EMBL/GenBank/DDBJ whole genome shotgun (WGS) entry which is preliminary data.</text>
</comment>
<protein>
    <submittedName>
        <fullName evidence="12">ABC transporter, ATP-binding/permease protein</fullName>
    </submittedName>
</protein>
<dbReference type="PROSITE" id="PS50893">
    <property type="entry name" value="ABC_TRANSPORTER_2"/>
    <property type="match status" value="1"/>
</dbReference>
<dbReference type="Proteomes" id="UP000186607">
    <property type="component" value="Unassembled WGS sequence"/>
</dbReference>
<dbReference type="Gene3D" id="3.40.50.300">
    <property type="entry name" value="P-loop containing nucleotide triphosphate hydrolases"/>
    <property type="match status" value="1"/>
</dbReference>
<proteinExistence type="predicted"/>
<dbReference type="PROSITE" id="PS50929">
    <property type="entry name" value="ABC_TM1F"/>
    <property type="match status" value="1"/>
</dbReference>
<feature type="transmembrane region" description="Helical" evidence="9">
    <location>
        <begin position="79"/>
        <end position="102"/>
    </location>
</feature>
<evidence type="ECO:0000256" key="1">
    <source>
        <dbReference type="ARBA" id="ARBA00004651"/>
    </source>
</evidence>
<reference evidence="12 13" key="1">
    <citation type="submission" date="2017-01" db="EMBL/GenBank/DDBJ databases">
        <title>Genome Analysis of Deinococcus marmoris KOPRI26562.</title>
        <authorList>
            <person name="Kim J.H."/>
            <person name="Oh H.-M."/>
        </authorList>
    </citation>
    <scope>NUCLEOTIDE SEQUENCE [LARGE SCALE GENOMIC DNA]</scope>
    <source>
        <strain evidence="12 13">KOPRI26562</strain>
    </source>
</reference>
<dbReference type="SUPFAM" id="SSF52540">
    <property type="entry name" value="P-loop containing nucleoside triphosphate hydrolases"/>
    <property type="match status" value="1"/>
</dbReference>
<keyword evidence="4 9" id="KW-0812">Transmembrane</keyword>
<dbReference type="InterPro" id="IPR036640">
    <property type="entry name" value="ABC1_TM_sf"/>
</dbReference>
<evidence type="ECO:0000313" key="13">
    <source>
        <dbReference type="Proteomes" id="UP000186607"/>
    </source>
</evidence>
<organism evidence="12 13">
    <name type="scientific">Deinococcus marmoris</name>
    <dbReference type="NCBI Taxonomy" id="249408"/>
    <lineage>
        <taxon>Bacteria</taxon>
        <taxon>Thermotogati</taxon>
        <taxon>Deinococcota</taxon>
        <taxon>Deinococci</taxon>
        <taxon>Deinococcales</taxon>
        <taxon>Deinococcaceae</taxon>
        <taxon>Deinococcus</taxon>
    </lineage>
</organism>
<evidence type="ECO:0000256" key="3">
    <source>
        <dbReference type="ARBA" id="ARBA00022475"/>
    </source>
</evidence>
<dbReference type="EMBL" id="MSTI01000044">
    <property type="protein sequence ID" value="OLV19045.1"/>
    <property type="molecule type" value="Genomic_DNA"/>
</dbReference>
<evidence type="ECO:0000259" key="11">
    <source>
        <dbReference type="PROSITE" id="PS50929"/>
    </source>
</evidence>
<gene>
    <name evidence="12" type="ORF">BOO71_0003838</name>
</gene>
<dbReference type="InterPro" id="IPR017871">
    <property type="entry name" value="ABC_transporter-like_CS"/>
</dbReference>
<keyword evidence="2" id="KW-0813">Transport</keyword>
<evidence type="ECO:0000256" key="8">
    <source>
        <dbReference type="ARBA" id="ARBA00023136"/>
    </source>
</evidence>
<name>A0A1U7P1J2_9DEIO</name>
<dbReference type="InterPro" id="IPR003439">
    <property type="entry name" value="ABC_transporter-like_ATP-bd"/>
</dbReference>
<keyword evidence="8 9" id="KW-0472">Membrane</keyword>
<dbReference type="RefSeq" id="WP_075831162.1">
    <property type="nucleotide sequence ID" value="NZ_MSTI01000044.1"/>
</dbReference>